<evidence type="ECO:0000313" key="1">
    <source>
        <dbReference type="EMBL" id="AKB51709.1"/>
    </source>
</evidence>
<gene>
    <name evidence="1" type="ORF">MSBRW_2456</name>
</gene>
<proteinExistence type="predicted"/>
<accession>A0A0E3QMZ0</accession>
<dbReference type="AlphaFoldDB" id="A0A0E3QMZ0"/>
<name>A0A0E3QMZ0_METBA</name>
<protein>
    <submittedName>
        <fullName evidence="1">Nitrogen regulatory protein P-II</fullName>
    </submittedName>
</protein>
<dbReference type="EMBL" id="CP009526">
    <property type="protein sequence ID" value="AKB51709.1"/>
    <property type="molecule type" value="Genomic_DNA"/>
</dbReference>
<sequence>MLSSTAEPGDITIARAGAEGHHDPGLLPRLLYILHRFTVLDTDRSLDECHVHLWNMPDVSKSEAVDKVGIVVQDLEKSLVVIGHGHETAGTAAQVYMPELDLICHWFRLLCSFHLLKQFHSSIRFPSVSRISVSRISVSRISVSRIQRLKWLSVPCL</sequence>
<dbReference type="Proteomes" id="UP000033038">
    <property type="component" value="Chromosome"/>
</dbReference>
<organism evidence="1 2">
    <name type="scientific">Methanosarcina barkeri str. Wiesmoor</name>
    <dbReference type="NCBI Taxonomy" id="1434109"/>
    <lineage>
        <taxon>Archaea</taxon>
        <taxon>Methanobacteriati</taxon>
        <taxon>Methanobacteriota</taxon>
        <taxon>Stenosarchaea group</taxon>
        <taxon>Methanomicrobia</taxon>
        <taxon>Methanosarcinales</taxon>
        <taxon>Methanosarcinaceae</taxon>
        <taxon>Methanosarcina</taxon>
    </lineage>
</organism>
<dbReference type="KEGG" id="mbw:MSBRW_2456"/>
<evidence type="ECO:0000313" key="2">
    <source>
        <dbReference type="Proteomes" id="UP000033038"/>
    </source>
</evidence>
<dbReference type="HOGENOM" id="CLU_1673978_0_0_2"/>
<reference evidence="1 2" key="1">
    <citation type="submission" date="2014-07" db="EMBL/GenBank/DDBJ databases">
        <title>Methanogenic archaea and the global carbon cycle.</title>
        <authorList>
            <person name="Henriksen J.R."/>
            <person name="Luke J."/>
            <person name="Reinhart S."/>
            <person name="Benedict M.N."/>
            <person name="Youngblut N.D."/>
            <person name="Metcalf M.E."/>
            <person name="Whitaker R.J."/>
            <person name="Metcalf W.W."/>
        </authorList>
    </citation>
    <scope>NUCLEOTIDE SEQUENCE [LARGE SCALE GENOMIC DNA]</scope>
    <source>
        <strain evidence="1 2">Wiesmoor</strain>
    </source>
</reference>